<organism evidence="5 6">
    <name type="scientific">Rubinisphaera brasiliensis (strain ATCC 49424 / DSM 5305 / JCM 21570 / IAM 15109 / NBRC 103401 / IFAM 1448)</name>
    <name type="common">Planctomyces brasiliensis</name>
    <dbReference type="NCBI Taxonomy" id="756272"/>
    <lineage>
        <taxon>Bacteria</taxon>
        <taxon>Pseudomonadati</taxon>
        <taxon>Planctomycetota</taxon>
        <taxon>Planctomycetia</taxon>
        <taxon>Planctomycetales</taxon>
        <taxon>Planctomycetaceae</taxon>
        <taxon>Rubinisphaera</taxon>
    </lineage>
</organism>
<protein>
    <submittedName>
        <fullName evidence="5">Phage prohead protease, HK97 family</fullName>
    </submittedName>
</protein>
<dbReference type="HOGENOM" id="CLU_097078_3_1_0"/>
<proteinExistence type="predicted"/>
<dbReference type="Pfam" id="PF04586">
    <property type="entry name" value="Peptidase_S78"/>
    <property type="match status" value="1"/>
</dbReference>
<reference evidence="6" key="1">
    <citation type="submission" date="2011-02" db="EMBL/GenBank/DDBJ databases">
        <title>The complete genome of Planctomyces brasiliensis DSM 5305.</title>
        <authorList>
            <person name="Lucas S."/>
            <person name="Copeland A."/>
            <person name="Lapidus A."/>
            <person name="Bruce D."/>
            <person name="Goodwin L."/>
            <person name="Pitluck S."/>
            <person name="Kyrpides N."/>
            <person name="Mavromatis K."/>
            <person name="Pagani I."/>
            <person name="Ivanova N."/>
            <person name="Ovchinnikova G."/>
            <person name="Lu M."/>
            <person name="Detter J.C."/>
            <person name="Han C."/>
            <person name="Land M."/>
            <person name="Hauser L."/>
            <person name="Markowitz V."/>
            <person name="Cheng J.-F."/>
            <person name="Hugenholtz P."/>
            <person name="Woyke T."/>
            <person name="Wu D."/>
            <person name="Tindall B."/>
            <person name="Pomrenke H.G."/>
            <person name="Brambilla E."/>
            <person name="Klenk H.-P."/>
            <person name="Eisen J.A."/>
        </authorList>
    </citation>
    <scope>NUCLEOTIDE SEQUENCE [LARGE SCALE GENOMIC DNA]</scope>
    <source>
        <strain evidence="6">ATCC 49424 / DSM 5305 / JCM 21570 / NBRC 103401 / IFAM 1448</strain>
    </source>
</reference>
<keyword evidence="6" id="KW-1185">Reference proteome</keyword>
<dbReference type="RefSeq" id="WP_013627822.1">
    <property type="nucleotide sequence ID" value="NC_015174.1"/>
</dbReference>
<dbReference type="Proteomes" id="UP000006860">
    <property type="component" value="Chromosome"/>
</dbReference>
<dbReference type="NCBIfam" id="TIGR01543">
    <property type="entry name" value="proheadase_HK97"/>
    <property type="match status" value="1"/>
</dbReference>
<gene>
    <name evidence="5" type="ordered locus">Plabr_1483</name>
</gene>
<dbReference type="InterPro" id="IPR006433">
    <property type="entry name" value="Prohead_protease"/>
</dbReference>
<dbReference type="EMBL" id="CP002546">
    <property type="protein sequence ID" value="ADY59094.1"/>
    <property type="molecule type" value="Genomic_DNA"/>
</dbReference>
<keyword evidence="2 5" id="KW-0645">Protease</keyword>
<name>F0SQR4_RUBBR</name>
<keyword evidence="1" id="KW-1188">Viral release from host cell</keyword>
<evidence type="ECO:0000259" key="4">
    <source>
        <dbReference type="Pfam" id="PF04586"/>
    </source>
</evidence>
<dbReference type="STRING" id="756272.Plabr_1483"/>
<feature type="domain" description="Prohead serine protease" evidence="4">
    <location>
        <begin position="15"/>
        <end position="165"/>
    </location>
</feature>
<dbReference type="GO" id="GO:0006508">
    <property type="term" value="P:proteolysis"/>
    <property type="evidence" value="ECO:0007669"/>
    <property type="project" value="UniProtKB-KW"/>
</dbReference>
<evidence type="ECO:0000256" key="3">
    <source>
        <dbReference type="ARBA" id="ARBA00022801"/>
    </source>
</evidence>
<dbReference type="OrthoDB" id="272868at2"/>
<evidence type="ECO:0000256" key="2">
    <source>
        <dbReference type="ARBA" id="ARBA00022670"/>
    </source>
</evidence>
<dbReference type="eggNOG" id="COG3740">
    <property type="taxonomic scope" value="Bacteria"/>
</dbReference>
<accession>F0SQR4</accession>
<evidence type="ECO:0000313" key="6">
    <source>
        <dbReference type="Proteomes" id="UP000006860"/>
    </source>
</evidence>
<dbReference type="AlphaFoldDB" id="F0SQR4"/>
<dbReference type="GO" id="GO:0008233">
    <property type="term" value="F:peptidase activity"/>
    <property type="evidence" value="ECO:0007669"/>
    <property type="project" value="UniProtKB-KW"/>
</dbReference>
<evidence type="ECO:0000256" key="1">
    <source>
        <dbReference type="ARBA" id="ARBA00022612"/>
    </source>
</evidence>
<keyword evidence="3" id="KW-0378">Hydrolase</keyword>
<dbReference type="InterPro" id="IPR054613">
    <property type="entry name" value="Peptidase_S78_dom"/>
</dbReference>
<evidence type="ECO:0000313" key="5">
    <source>
        <dbReference type="EMBL" id="ADY59094.1"/>
    </source>
</evidence>
<dbReference type="KEGG" id="pbs:Plabr_1483"/>
<sequence>MNKQDYELRAIKSEIRADESGNTIFGMIPFNTLSQNLGGFRERILPSAFQMTLDSGSEVWSYFQHDSDKVLARRSTGTLGLTHTDDGLQVEISPSNTTWSRDTLEVIAHGDSDGFSFGFWVLEDRWIKEDDQIVRELVSVSLGEVSVVYNPAYLQDAQISVRAMNKVRELSGSAGNIEMLQRKQQLAELQTR</sequence>